<name>A0A939C4U3_9ARCH</name>
<protein>
    <submittedName>
        <fullName evidence="2">Uncharacterized protein</fullName>
    </submittedName>
</protein>
<dbReference type="Proteomes" id="UP000809243">
    <property type="component" value="Unassembled WGS sequence"/>
</dbReference>
<dbReference type="EMBL" id="JAFGDB010000062">
    <property type="protein sequence ID" value="MBN2067561.1"/>
    <property type="molecule type" value="Genomic_DNA"/>
</dbReference>
<comment type="caution">
    <text evidence="2">The sequence shown here is derived from an EMBL/GenBank/DDBJ whole genome shotgun (WGS) entry which is preliminary data.</text>
</comment>
<organism evidence="2 3">
    <name type="scientific">Candidatus Iainarchaeum sp</name>
    <dbReference type="NCBI Taxonomy" id="3101447"/>
    <lineage>
        <taxon>Archaea</taxon>
        <taxon>Candidatus Iainarchaeota</taxon>
        <taxon>Candidatus Iainarchaeia</taxon>
        <taxon>Candidatus Iainarchaeales</taxon>
        <taxon>Candidatus Iainarchaeaceae</taxon>
        <taxon>Candidatus Iainarchaeum</taxon>
    </lineage>
</organism>
<keyword evidence="1" id="KW-0472">Membrane</keyword>
<evidence type="ECO:0000256" key="1">
    <source>
        <dbReference type="SAM" id="Phobius"/>
    </source>
</evidence>
<evidence type="ECO:0000313" key="2">
    <source>
        <dbReference type="EMBL" id="MBN2067561.1"/>
    </source>
</evidence>
<accession>A0A939C4U3</accession>
<reference evidence="2" key="1">
    <citation type="submission" date="2021-01" db="EMBL/GenBank/DDBJ databases">
        <title>Active Sulfur Cycling in an Early Earth Analoge.</title>
        <authorList>
            <person name="Hahn C.R."/>
            <person name="Youssef N.H."/>
            <person name="Elshahed M."/>
        </authorList>
    </citation>
    <scope>NUCLEOTIDE SEQUENCE</scope>
    <source>
        <strain evidence="2">Zod_Metabat.1151</strain>
    </source>
</reference>
<evidence type="ECO:0000313" key="3">
    <source>
        <dbReference type="Proteomes" id="UP000809243"/>
    </source>
</evidence>
<proteinExistence type="predicted"/>
<gene>
    <name evidence="2" type="ORF">JW744_03780</name>
</gene>
<keyword evidence="1" id="KW-1133">Transmembrane helix</keyword>
<sequence length="182" mass="20138">MQMVNRKGQEAAPFELLIAVIVMGFVIVIGTYAINNMHWEQCKRDTEKGLNNLKNSLESITTAGSVANINFRLSGCFDPNDEIIWIEDETGVERCVALGAGSKPLCPILKYANKDFSLRVPLNIPASTVFPSEPGLKCPERPGTYLVDFEDKEMEKQGDYLLINGSSGNEAITTICAYRRES</sequence>
<feature type="transmembrane region" description="Helical" evidence="1">
    <location>
        <begin position="12"/>
        <end position="34"/>
    </location>
</feature>
<dbReference type="AlphaFoldDB" id="A0A939C4U3"/>
<keyword evidence="1" id="KW-0812">Transmembrane</keyword>